<sequence>MQMKTASMISTGLHAAVLLFAVVSFSGKNLEATPVESMPVDMISEKEFSQITKGIKDAPKPVEKPKPLVEKIAPEVKPVEESKPKVVENKPEVKATQSKAEPPPPEKQEVKEQKPVEKKETKPEQPPAPVAKDKADPIADKIKEAKNEPKPLPPKRPQPPQKHEPKFDVNKIAALIDQRDPQRVAAAGSELNRDPSLGHVNASAAQLSQSEIDAFRRRITDCWNPPVGLDSAQDLVVVFRVMFNADGSVKSGPDVVGGKPTAAGPAFAESARRAILQCQPYTMLRKQTYDNWKDMELAFKPSDMFR</sequence>
<gene>
    <name evidence="2" type="ORF">DW352_11125</name>
</gene>
<reference evidence="2 3" key="1">
    <citation type="submission" date="2018-07" db="EMBL/GenBank/DDBJ databases">
        <authorList>
            <person name="Quirk P.G."/>
            <person name="Krulwich T.A."/>
        </authorList>
    </citation>
    <scope>NUCLEOTIDE SEQUENCE [LARGE SCALE GENOMIC DNA]</scope>
    <source>
        <strain evidence="2 3">CC-BB4</strain>
    </source>
</reference>
<evidence type="ECO:0000313" key="3">
    <source>
        <dbReference type="Proteomes" id="UP000254889"/>
    </source>
</evidence>
<feature type="compositionally biased region" description="Basic and acidic residues" evidence="1">
    <location>
        <begin position="104"/>
        <end position="123"/>
    </location>
</feature>
<dbReference type="SUPFAM" id="SSF74653">
    <property type="entry name" value="TolA/TonB C-terminal domain"/>
    <property type="match status" value="1"/>
</dbReference>
<evidence type="ECO:0000313" key="2">
    <source>
        <dbReference type="EMBL" id="AXK81013.1"/>
    </source>
</evidence>
<protein>
    <submittedName>
        <fullName evidence="2">Protein TolA</fullName>
    </submittedName>
</protein>
<organism evidence="2 3">
    <name type="scientific">Pseudolabrys taiwanensis</name>
    <dbReference type="NCBI Taxonomy" id="331696"/>
    <lineage>
        <taxon>Bacteria</taxon>
        <taxon>Pseudomonadati</taxon>
        <taxon>Pseudomonadota</taxon>
        <taxon>Alphaproteobacteria</taxon>
        <taxon>Hyphomicrobiales</taxon>
        <taxon>Xanthobacteraceae</taxon>
        <taxon>Pseudolabrys</taxon>
    </lineage>
</organism>
<dbReference type="AlphaFoldDB" id="A0A345ZVR6"/>
<evidence type="ECO:0000256" key="1">
    <source>
        <dbReference type="SAM" id="MobiDB-lite"/>
    </source>
</evidence>
<dbReference type="Proteomes" id="UP000254889">
    <property type="component" value="Chromosome"/>
</dbReference>
<keyword evidence="3" id="KW-1185">Reference proteome</keyword>
<feature type="compositionally biased region" description="Basic and acidic residues" evidence="1">
    <location>
        <begin position="51"/>
        <end position="93"/>
    </location>
</feature>
<dbReference type="KEGG" id="ptaw:DW352_11125"/>
<feature type="compositionally biased region" description="Basic and acidic residues" evidence="1">
    <location>
        <begin position="131"/>
        <end position="149"/>
    </location>
</feature>
<accession>A0A345ZVR6</accession>
<dbReference type="EMBL" id="CP031417">
    <property type="protein sequence ID" value="AXK81013.1"/>
    <property type="molecule type" value="Genomic_DNA"/>
</dbReference>
<proteinExistence type="predicted"/>
<feature type="compositionally biased region" description="Pro residues" evidence="1">
    <location>
        <begin position="150"/>
        <end position="160"/>
    </location>
</feature>
<dbReference type="OrthoDB" id="7161229at2"/>
<name>A0A345ZVR6_9HYPH</name>
<feature type="region of interest" description="Disordered" evidence="1">
    <location>
        <begin position="51"/>
        <end position="165"/>
    </location>
</feature>
<dbReference type="Gene3D" id="3.30.1150.10">
    <property type="match status" value="1"/>
</dbReference>